<evidence type="ECO:0000313" key="6">
    <source>
        <dbReference type="EMBL" id="QJA73958.1"/>
    </source>
</evidence>
<dbReference type="EMBL" id="MT141565">
    <property type="protein sequence ID" value="QJA67093.1"/>
    <property type="molecule type" value="Genomic_DNA"/>
</dbReference>
<evidence type="ECO:0000256" key="2">
    <source>
        <dbReference type="ARBA" id="ARBA00022801"/>
    </source>
</evidence>
<dbReference type="CDD" id="cd06127">
    <property type="entry name" value="DEDDh"/>
    <property type="match status" value="1"/>
</dbReference>
<dbReference type="GO" id="GO:0003676">
    <property type="term" value="F:nucleic acid binding"/>
    <property type="evidence" value="ECO:0007669"/>
    <property type="project" value="InterPro"/>
</dbReference>
<reference evidence="5" key="1">
    <citation type="submission" date="2020-03" db="EMBL/GenBank/DDBJ databases">
        <title>The deep terrestrial virosphere.</title>
        <authorList>
            <person name="Holmfeldt K."/>
            <person name="Nilsson E."/>
            <person name="Simone D."/>
            <person name="Lopez-Fernandez M."/>
            <person name="Wu X."/>
            <person name="de Brujin I."/>
            <person name="Lundin D."/>
            <person name="Andersson A."/>
            <person name="Bertilsson S."/>
            <person name="Dopson M."/>
        </authorList>
    </citation>
    <scope>NUCLEOTIDE SEQUENCE</scope>
    <source>
        <strain evidence="6">MM415A02151</strain>
        <strain evidence="5">MM415B00308</strain>
    </source>
</reference>
<dbReference type="Pfam" id="PF00929">
    <property type="entry name" value="RNase_T"/>
    <property type="match status" value="1"/>
</dbReference>
<dbReference type="PANTHER" id="PTHR30231">
    <property type="entry name" value="DNA POLYMERASE III SUBUNIT EPSILON"/>
    <property type="match status" value="1"/>
</dbReference>
<keyword evidence="3 5" id="KW-0269">Exonuclease</keyword>
<dbReference type="InterPro" id="IPR012337">
    <property type="entry name" value="RNaseH-like_sf"/>
</dbReference>
<keyword evidence="1" id="KW-0540">Nuclease</keyword>
<dbReference type="PANTHER" id="PTHR30231:SF4">
    <property type="entry name" value="PROTEIN NEN2"/>
    <property type="match status" value="1"/>
</dbReference>
<organism evidence="5">
    <name type="scientific">viral metagenome</name>
    <dbReference type="NCBI Taxonomy" id="1070528"/>
    <lineage>
        <taxon>unclassified sequences</taxon>
        <taxon>metagenomes</taxon>
        <taxon>organismal metagenomes</taxon>
    </lineage>
</organism>
<feature type="domain" description="Exonuclease" evidence="4">
    <location>
        <begin position="2"/>
        <end position="185"/>
    </location>
</feature>
<dbReference type="InterPro" id="IPR036397">
    <property type="entry name" value="RNaseH_sf"/>
</dbReference>
<dbReference type="InterPro" id="IPR013520">
    <property type="entry name" value="Ribonucl_H"/>
</dbReference>
<keyword evidence="2" id="KW-0378">Hydrolase</keyword>
<evidence type="ECO:0000256" key="1">
    <source>
        <dbReference type="ARBA" id="ARBA00022722"/>
    </source>
</evidence>
<sequence>MKICFVDVETTGLDPKVHAIIQLSGSIQKGDLVDEFDYRLKPFKGDMLSPSTTAVHGYTKEDIEKFPESIESYNKFIKLLDSTVNKYDKKDKLFLAAFNATFDDGFLRRLFEKCGNKFYGSYFWWPPLDVAILAAEYLKETRHTMPDFKLSTVYATIFGTPFIDAHDALADIKATREIYLKVAGRCE</sequence>
<dbReference type="SUPFAM" id="SSF53098">
    <property type="entry name" value="Ribonuclease H-like"/>
    <property type="match status" value="1"/>
</dbReference>
<proteinExistence type="predicted"/>
<evidence type="ECO:0000313" key="5">
    <source>
        <dbReference type="EMBL" id="QJA67093.1"/>
    </source>
</evidence>
<dbReference type="AlphaFoldDB" id="A0A6M3JB91"/>
<evidence type="ECO:0000259" key="4">
    <source>
        <dbReference type="SMART" id="SM00479"/>
    </source>
</evidence>
<evidence type="ECO:0000256" key="3">
    <source>
        <dbReference type="ARBA" id="ARBA00022839"/>
    </source>
</evidence>
<dbReference type="SMART" id="SM00479">
    <property type="entry name" value="EXOIII"/>
    <property type="match status" value="1"/>
</dbReference>
<dbReference type="Gene3D" id="3.30.420.10">
    <property type="entry name" value="Ribonuclease H-like superfamily/Ribonuclease H"/>
    <property type="match status" value="1"/>
</dbReference>
<name>A0A6M3JB91_9ZZZZ</name>
<protein>
    <submittedName>
        <fullName evidence="5">Putative exonuclease</fullName>
    </submittedName>
</protein>
<accession>A0A6M3JB91</accession>
<dbReference type="GO" id="GO:0008408">
    <property type="term" value="F:3'-5' exonuclease activity"/>
    <property type="evidence" value="ECO:0007669"/>
    <property type="project" value="TreeGrafter"/>
</dbReference>
<gene>
    <name evidence="6" type="ORF">MM415A02151_0006</name>
    <name evidence="5" type="ORF">MM415B00308_0071</name>
</gene>
<dbReference type="EMBL" id="MT142064">
    <property type="protein sequence ID" value="QJA73958.1"/>
    <property type="molecule type" value="Genomic_DNA"/>
</dbReference>